<dbReference type="SUPFAM" id="SSF75632">
    <property type="entry name" value="Cullin homology domain"/>
    <property type="match status" value="1"/>
</dbReference>
<proteinExistence type="inferred from homology"/>
<evidence type="ECO:0000256" key="9">
    <source>
        <dbReference type="PROSITE-ProRule" id="PRU00330"/>
    </source>
</evidence>
<keyword evidence="6" id="KW-0832">Ubl conjugation</keyword>
<dbReference type="Gene3D" id="1.20.1310.10">
    <property type="entry name" value="Cullin Repeats"/>
    <property type="match status" value="3"/>
</dbReference>
<dbReference type="InterPro" id="IPR036388">
    <property type="entry name" value="WH-like_DNA-bd_sf"/>
</dbReference>
<keyword evidence="5" id="KW-0833">Ubl conjugation pathway</keyword>
<dbReference type="FunFam" id="1.10.10.10:FF:000014">
    <property type="entry name" value="Cullin 1"/>
    <property type="match status" value="1"/>
</dbReference>
<dbReference type="PANTHER" id="PTHR11932">
    <property type="entry name" value="CULLIN"/>
    <property type="match status" value="1"/>
</dbReference>
<dbReference type="SMART" id="SM00884">
    <property type="entry name" value="Cullin_Nedd8"/>
    <property type="match status" value="1"/>
</dbReference>
<dbReference type="InterPro" id="IPR019559">
    <property type="entry name" value="Cullin_neddylation_domain"/>
</dbReference>
<sequence>MILPLQSDLVSLLLHVINEDRCGKPQNKKVIQSVINSFIFVEEYRSKNKSKLYQELFETPFLEATHEYYKREAKLLLEKNDCSSYMEQVLIRLDIERERLSNFLPKESHRRVIQECEKCMVGEYLDFLQNECRSMVKKEARKDLHNMFRLLKPVESGLQALIKQIEYHIKEKGLEIIRCLNPKDENYVQCFVEDTLKVYRHHLKLIYEVFNDDKNFIAALDIACTEVINYRENTKVVCRSPEILARYFDSLLKKSTKCNSELEIEEKLTQAINIFKYINDKDIFQKFYSKMLAKRLIYSQYISLDAEEMMINKLKQACGYEFTSKLHRMFTDIKVSEDLNHQFYAKLETENVKLPVTFSIYVLQACAWPLNQTVVPNFSIPQPFERALCEFEGFYSKKFSGRKLTWLHHLSNGEVKFLFTKKMYTVIMATYHISIILLYDYRDEYSYQEIQENTNLNDEQLQRHLQSFVEAKILLIDAINAGTSSTSSPNGSSLSVVNYPKEAKFTLNKNFNNKRIKFKLIVAQQKETQQTQQKETEQTHASIEEDRKLFLQAAIVRIMKSRKKMRHNLLIEEVISQSQSRFMPQVPMIKKAIESLIEKQYIERVSTSSDEYQYIA</sequence>
<dbReference type="EMBL" id="JAPWDV010000001">
    <property type="protein sequence ID" value="KAJ6224227.1"/>
    <property type="molecule type" value="Genomic_DNA"/>
</dbReference>
<dbReference type="Pfam" id="PF00888">
    <property type="entry name" value="Cullin"/>
    <property type="match status" value="1"/>
</dbReference>
<dbReference type="OMA" id="PRPVWND"/>
<organism evidence="12 13">
    <name type="scientific">Blomia tropicalis</name>
    <name type="common">Mite</name>
    <dbReference type="NCBI Taxonomy" id="40697"/>
    <lineage>
        <taxon>Eukaryota</taxon>
        <taxon>Metazoa</taxon>
        <taxon>Ecdysozoa</taxon>
        <taxon>Arthropoda</taxon>
        <taxon>Chelicerata</taxon>
        <taxon>Arachnida</taxon>
        <taxon>Acari</taxon>
        <taxon>Acariformes</taxon>
        <taxon>Sarcoptiformes</taxon>
        <taxon>Astigmata</taxon>
        <taxon>Glycyphagoidea</taxon>
        <taxon>Echimyopodidae</taxon>
        <taxon>Blomia</taxon>
    </lineage>
</organism>
<comment type="similarity">
    <text evidence="3 9 10">Belongs to the cullin family.</text>
</comment>
<dbReference type="GO" id="GO:0031625">
    <property type="term" value="F:ubiquitin protein ligase binding"/>
    <property type="evidence" value="ECO:0007669"/>
    <property type="project" value="InterPro"/>
</dbReference>
<dbReference type="FunFam" id="1.20.1310.10:FF:000012">
    <property type="entry name" value="Cullin 2"/>
    <property type="match status" value="1"/>
</dbReference>
<keyword evidence="4" id="KW-1017">Isopeptide bond</keyword>
<dbReference type="AlphaFoldDB" id="A0A9Q0MEN6"/>
<evidence type="ECO:0000256" key="8">
    <source>
        <dbReference type="ARBA" id="ARBA00069610"/>
    </source>
</evidence>
<evidence type="ECO:0000256" key="6">
    <source>
        <dbReference type="ARBA" id="ARBA00022843"/>
    </source>
</evidence>
<dbReference type="Proteomes" id="UP001142055">
    <property type="component" value="Chromosome 1"/>
</dbReference>
<keyword evidence="7" id="KW-0539">Nucleus</keyword>
<comment type="subcellular location">
    <subcellularLocation>
        <location evidence="1">Nucleus</location>
    </subcellularLocation>
</comment>
<comment type="pathway">
    <text evidence="2">Protein modification; protein ubiquitination.</text>
</comment>
<evidence type="ECO:0000259" key="11">
    <source>
        <dbReference type="PROSITE" id="PS50069"/>
    </source>
</evidence>
<dbReference type="FunFam" id="1.20.1310.10:FF:000001">
    <property type="entry name" value="Cullin 3"/>
    <property type="match status" value="1"/>
</dbReference>
<reference evidence="12" key="1">
    <citation type="submission" date="2022-12" db="EMBL/GenBank/DDBJ databases">
        <title>Genome assemblies of Blomia tropicalis.</title>
        <authorList>
            <person name="Cui Y."/>
        </authorList>
    </citation>
    <scope>NUCLEOTIDE SEQUENCE</scope>
    <source>
        <tissue evidence="12">Adult mites</tissue>
    </source>
</reference>
<dbReference type="PROSITE" id="PS50069">
    <property type="entry name" value="CULLIN_2"/>
    <property type="match status" value="1"/>
</dbReference>
<dbReference type="PROSITE" id="PS01256">
    <property type="entry name" value="CULLIN_1"/>
    <property type="match status" value="1"/>
</dbReference>
<comment type="caution">
    <text evidence="12">The sequence shown here is derived from an EMBL/GenBank/DDBJ whole genome shotgun (WGS) entry which is preliminary data.</text>
</comment>
<dbReference type="GO" id="GO:0031462">
    <property type="term" value="C:Cul2-RING ubiquitin ligase complex"/>
    <property type="evidence" value="ECO:0007669"/>
    <property type="project" value="UniProtKB-ARBA"/>
</dbReference>
<dbReference type="Gene3D" id="1.10.10.10">
    <property type="entry name" value="Winged helix-like DNA-binding domain superfamily/Winged helix DNA-binding domain"/>
    <property type="match status" value="1"/>
</dbReference>
<evidence type="ECO:0000256" key="3">
    <source>
        <dbReference type="ARBA" id="ARBA00006019"/>
    </source>
</evidence>
<dbReference type="InterPro" id="IPR059120">
    <property type="entry name" value="Cullin-like_AB"/>
</dbReference>
<dbReference type="SUPFAM" id="SSF46785">
    <property type="entry name" value="Winged helix' DNA-binding domain"/>
    <property type="match status" value="1"/>
</dbReference>
<dbReference type="InterPro" id="IPR016158">
    <property type="entry name" value="Cullin_homology"/>
</dbReference>
<evidence type="ECO:0000256" key="2">
    <source>
        <dbReference type="ARBA" id="ARBA00004906"/>
    </source>
</evidence>
<evidence type="ECO:0000256" key="5">
    <source>
        <dbReference type="ARBA" id="ARBA00022786"/>
    </source>
</evidence>
<evidence type="ECO:0000256" key="1">
    <source>
        <dbReference type="ARBA" id="ARBA00004123"/>
    </source>
</evidence>
<dbReference type="InterPro" id="IPR001373">
    <property type="entry name" value="Cullin_N"/>
</dbReference>
<dbReference type="FunFam" id="1.20.1310.10:FF:000022">
    <property type="entry name" value="Cullin-2 isoform 2"/>
    <property type="match status" value="1"/>
</dbReference>
<dbReference type="GO" id="GO:0006511">
    <property type="term" value="P:ubiquitin-dependent protein catabolic process"/>
    <property type="evidence" value="ECO:0007669"/>
    <property type="project" value="InterPro"/>
</dbReference>
<accession>A0A9Q0MEN6</accession>
<evidence type="ECO:0000256" key="10">
    <source>
        <dbReference type="RuleBase" id="RU003829"/>
    </source>
</evidence>
<dbReference type="SUPFAM" id="SSF74788">
    <property type="entry name" value="Cullin repeat-like"/>
    <property type="match status" value="1"/>
</dbReference>
<dbReference type="FunFam" id="3.30.230.130:FF:000003">
    <property type="entry name" value="Cullin 2"/>
    <property type="match status" value="1"/>
</dbReference>
<feature type="domain" description="Cullin family profile" evidence="11">
    <location>
        <begin position="239"/>
        <end position="469"/>
    </location>
</feature>
<gene>
    <name evidence="12" type="ORF">RDWZM_002772</name>
</gene>
<dbReference type="Gene3D" id="3.30.230.130">
    <property type="entry name" value="Cullin, Chain C, Domain 2"/>
    <property type="match status" value="1"/>
</dbReference>
<evidence type="ECO:0000313" key="12">
    <source>
        <dbReference type="EMBL" id="KAJ6224227.1"/>
    </source>
</evidence>
<protein>
    <recommendedName>
        <fullName evidence="8">Cullin-2</fullName>
    </recommendedName>
</protein>
<dbReference type="InterPro" id="IPR045093">
    <property type="entry name" value="Cullin"/>
</dbReference>
<dbReference type="InterPro" id="IPR036390">
    <property type="entry name" value="WH_DNA-bd_sf"/>
</dbReference>
<dbReference type="InterPro" id="IPR016157">
    <property type="entry name" value="Cullin_CS"/>
</dbReference>
<dbReference type="SMART" id="SM00182">
    <property type="entry name" value="CULLIN"/>
    <property type="match status" value="1"/>
</dbReference>
<dbReference type="Pfam" id="PF10557">
    <property type="entry name" value="Cullin_Nedd8"/>
    <property type="match status" value="1"/>
</dbReference>
<dbReference type="InterPro" id="IPR016159">
    <property type="entry name" value="Cullin_repeat-like_dom_sf"/>
</dbReference>
<dbReference type="GO" id="GO:0005634">
    <property type="term" value="C:nucleus"/>
    <property type="evidence" value="ECO:0007669"/>
    <property type="project" value="UniProtKB-SubCell"/>
</dbReference>
<name>A0A9Q0MEN6_BLOTA</name>
<evidence type="ECO:0000256" key="7">
    <source>
        <dbReference type="ARBA" id="ARBA00023242"/>
    </source>
</evidence>
<keyword evidence="13" id="KW-1185">Reference proteome</keyword>
<dbReference type="Pfam" id="PF26557">
    <property type="entry name" value="Cullin_AB"/>
    <property type="match status" value="1"/>
</dbReference>
<evidence type="ECO:0000256" key="4">
    <source>
        <dbReference type="ARBA" id="ARBA00022499"/>
    </source>
</evidence>
<evidence type="ECO:0000313" key="13">
    <source>
        <dbReference type="Proteomes" id="UP001142055"/>
    </source>
</evidence>
<dbReference type="InterPro" id="IPR036317">
    <property type="entry name" value="Cullin_homology_sf"/>
</dbReference>